<name>A0A9Q0QP91_9MAGN</name>
<gene>
    <name evidence="1" type="ORF">NE237_018716</name>
</gene>
<evidence type="ECO:0000313" key="2">
    <source>
        <dbReference type="Proteomes" id="UP001141806"/>
    </source>
</evidence>
<protein>
    <submittedName>
        <fullName evidence="1">Uncharacterized protein</fullName>
    </submittedName>
</protein>
<proteinExistence type="predicted"/>
<dbReference type="EMBL" id="JAMYWD010000007">
    <property type="protein sequence ID" value="KAJ4966867.1"/>
    <property type="molecule type" value="Genomic_DNA"/>
</dbReference>
<dbReference type="PANTHER" id="PTHR34808:SF2">
    <property type="entry name" value="EXPRESSED PROTEIN"/>
    <property type="match status" value="1"/>
</dbReference>
<keyword evidence="2" id="KW-1185">Reference proteome</keyword>
<evidence type="ECO:0000313" key="1">
    <source>
        <dbReference type="EMBL" id="KAJ4966867.1"/>
    </source>
</evidence>
<reference evidence="1" key="1">
    <citation type="journal article" date="2023" name="Plant J.">
        <title>The genome of the king protea, Protea cynaroides.</title>
        <authorList>
            <person name="Chang J."/>
            <person name="Duong T.A."/>
            <person name="Schoeman C."/>
            <person name="Ma X."/>
            <person name="Roodt D."/>
            <person name="Barker N."/>
            <person name="Li Z."/>
            <person name="Van de Peer Y."/>
            <person name="Mizrachi E."/>
        </authorList>
    </citation>
    <scope>NUCLEOTIDE SEQUENCE</scope>
    <source>
        <tissue evidence="1">Young leaves</tissue>
    </source>
</reference>
<comment type="caution">
    <text evidence="1">The sequence shown here is derived from an EMBL/GenBank/DDBJ whole genome shotgun (WGS) entry which is preliminary data.</text>
</comment>
<dbReference type="PANTHER" id="PTHR34808">
    <property type="entry name" value="EXPRESSED PROTEIN"/>
    <property type="match status" value="1"/>
</dbReference>
<dbReference type="Proteomes" id="UP001141806">
    <property type="component" value="Unassembled WGS sequence"/>
</dbReference>
<accession>A0A9Q0QP91</accession>
<sequence length="105" mass="11429">MDTSATFVIERKSSIDSEPRTLTMDQLQYAREEALYVAQTKSNDEALSVFTKGLKPVGSAVKDRNISKLSIDDDSTKDCDSFAIHFSLPAAVPAVVSRDIASAPF</sequence>
<organism evidence="1 2">
    <name type="scientific">Protea cynaroides</name>
    <dbReference type="NCBI Taxonomy" id="273540"/>
    <lineage>
        <taxon>Eukaryota</taxon>
        <taxon>Viridiplantae</taxon>
        <taxon>Streptophyta</taxon>
        <taxon>Embryophyta</taxon>
        <taxon>Tracheophyta</taxon>
        <taxon>Spermatophyta</taxon>
        <taxon>Magnoliopsida</taxon>
        <taxon>Proteales</taxon>
        <taxon>Proteaceae</taxon>
        <taxon>Protea</taxon>
    </lineage>
</organism>
<dbReference type="AlphaFoldDB" id="A0A9Q0QP91"/>
<dbReference type="OrthoDB" id="603047at2759"/>